<comment type="caution">
    <text evidence="13">The sequence shown here is derived from an EMBL/GenBank/DDBJ whole genome shotgun (WGS) entry which is preliminary data.</text>
</comment>
<dbReference type="PANTHER" id="PTHR43725">
    <property type="entry name" value="UDP-GLUCOSE 4-EPIMERASE"/>
    <property type="match status" value="1"/>
</dbReference>
<evidence type="ECO:0000313" key="13">
    <source>
        <dbReference type="EMBL" id="TLK23040.1"/>
    </source>
</evidence>
<dbReference type="InterPro" id="IPR005886">
    <property type="entry name" value="UDP_G4E"/>
</dbReference>
<evidence type="ECO:0000256" key="10">
    <source>
        <dbReference type="ARBA" id="ARBA00033067"/>
    </source>
</evidence>
<comment type="cofactor">
    <cofactor evidence="2">
        <name>NAD(+)</name>
        <dbReference type="ChEBI" id="CHEBI:57540"/>
    </cofactor>
</comment>
<keyword evidence="8 13" id="KW-0413">Isomerase</keyword>
<evidence type="ECO:0000256" key="8">
    <source>
        <dbReference type="ARBA" id="ARBA00023235"/>
    </source>
</evidence>
<dbReference type="Gene3D" id="3.90.25.10">
    <property type="entry name" value="UDP-galactose 4-epimerase, domain 1"/>
    <property type="match status" value="1"/>
</dbReference>
<dbReference type="Proteomes" id="UP000308000">
    <property type="component" value="Unassembled WGS sequence"/>
</dbReference>
<evidence type="ECO:0000256" key="7">
    <source>
        <dbReference type="ARBA" id="ARBA00023027"/>
    </source>
</evidence>
<dbReference type="Pfam" id="PF01370">
    <property type="entry name" value="Epimerase"/>
    <property type="match status" value="1"/>
</dbReference>
<dbReference type="RefSeq" id="WP_129118047.1">
    <property type="nucleotide sequence ID" value="NZ_BSUI01000014.1"/>
</dbReference>
<evidence type="ECO:0000313" key="15">
    <source>
        <dbReference type="Proteomes" id="UP000536909"/>
    </source>
</evidence>
<dbReference type="GO" id="GO:0006012">
    <property type="term" value="P:galactose metabolic process"/>
    <property type="evidence" value="ECO:0007669"/>
    <property type="project" value="InterPro"/>
</dbReference>
<reference evidence="13 14" key="1">
    <citation type="submission" date="2019-04" db="EMBL/GenBank/DDBJ databases">
        <title>Deinococcus metalilatus MA1002 mutant No.5.</title>
        <authorList>
            <person name="Park W."/>
            <person name="Park C."/>
        </authorList>
    </citation>
    <scope>NUCLEOTIDE SEQUENCE [LARGE SCALE GENOMIC DNA]</scope>
    <source>
        <strain evidence="13 14">MA1002-m5</strain>
    </source>
</reference>
<evidence type="ECO:0000256" key="3">
    <source>
        <dbReference type="ARBA" id="ARBA00004947"/>
    </source>
</evidence>
<dbReference type="EMBL" id="VBRC01000014">
    <property type="protein sequence ID" value="TLK23040.1"/>
    <property type="molecule type" value="Genomic_DNA"/>
</dbReference>
<dbReference type="EC" id="5.1.3.2" evidence="5"/>
<evidence type="ECO:0000256" key="6">
    <source>
        <dbReference type="ARBA" id="ARBA00018569"/>
    </source>
</evidence>
<comment type="similarity">
    <text evidence="4">Belongs to the NAD(P)-dependent epimerase/dehydratase family.</text>
</comment>
<comment type="pathway">
    <text evidence="3">Carbohydrate metabolism; galactose metabolism.</text>
</comment>
<evidence type="ECO:0000256" key="9">
    <source>
        <dbReference type="ARBA" id="ARBA00031367"/>
    </source>
</evidence>
<evidence type="ECO:0000313" key="12">
    <source>
        <dbReference type="EMBL" id="MBB5297033.1"/>
    </source>
</evidence>
<sequence length="338" mass="37302">MKVLVTGGAGYIGSTVCSALKDAGHVPVILDSLITGQRAFVKDRIFYHGDIADEVLLRRIFAEHPDIGAVIHFAALIVVPESVAVPLRYYQENVSKSIILFQTLLDHDVERVIFSSSASIYDTTSATCVSEESSLLPASPYARTKLMMEMILEDVCRASNLRGIALRYFNPIGADPQFRSGPYRHDPSHVLGRMLETARGRSGPFQVTGVDYPTRDGTGLRDYIHVWDLALAHVQAVEQFDRVFERAQARGMKGHYLALNVGSGNGVTVRELIGAFEHASGLKLPHQDAARRPGDSPGAYAVIERARELLGWEPRSSTETAIRSALEWDERYHQAVKS</sequence>
<reference evidence="12 15" key="2">
    <citation type="submission" date="2020-08" db="EMBL/GenBank/DDBJ databases">
        <title>Genomic Encyclopedia of Type Strains, Phase IV (KMG-IV): sequencing the most valuable type-strain genomes for metagenomic binning, comparative biology and taxonomic classification.</title>
        <authorList>
            <person name="Goeker M."/>
        </authorList>
    </citation>
    <scope>NUCLEOTIDE SEQUENCE [LARGE SCALE GENOMIC DNA]</scope>
    <source>
        <strain evidence="12 15">DSM 105434</strain>
    </source>
</reference>
<evidence type="ECO:0000256" key="2">
    <source>
        <dbReference type="ARBA" id="ARBA00001911"/>
    </source>
</evidence>
<protein>
    <recommendedName>
        <fullName evidence="6">UDP-glucose 4-epimerase</fullName>
        <ecNumber evidence="5">5.1.3.2</ecNumber>
    </recommendedName>
    <alternativeName>
        <fullName evidence="10">Galactowaldenase</fullName>
    </alternativeName>
    <alternativeName>
        <fullName evidence="9">UDP-galactose 4-epimerase</fullName>
    </alternativeName>
</protein>
<proteinExistence type="inferred from homology"/>
<evidence type="ECO:0000256" key="4">
    <source>
        <dbReference type="ARBA" id="ARBA00007637"/>
    </source>
</evidence>
<evidence type="ECO:0000259" key="11">
    <source>
        <dbReference type="Pfam" id="PF01370"/>
    </source>
</evidence>
<dbReference type="Gene3D" id="3.40.50.720">
    <property type="entry name" value="NAD(P)-binding Rossmann-like Domain"/>
    <property type="match status" value="1"/>
</dbReference>
<evidence type="ECO:0000313" key="14">
    <source>
        <dbReference type="Proteomes" id="UP000308000"/>
    </source>
</evidence>
<dbReference type="SUPFAM" id="SSF51735">
    <property type="entry name" value="NAD(P)-binding Rossmann-fold domains"/>
    <property type="match status" value="1"/>
</dbReference>
<dbReference type="Proteomes" id="UP000536909">
    <property type="component" value="Unassembled WGS sequence"/>
</dbReference>
<evidence type="ECO:0000256" key="5">
    <source>
        <dbReference type="ARBA" id="ARBA00013189"/>
    </source>
</evidence>
<dbReference type="NCBIfam" id="TIGR01179">
    <property type="entry name" value="galE"/>
    <property type="match status" value="1"/>
</dbReference>
<evidence type="ECO:0000256" key="1">
    <source>
        <dbReference type="ARBA" id="ARBA00000083"/>
    </source>
</evidence>
<dbReference type="EMBL" id="JACHFV010000016">
    <property type="protein sequence ID" value="MBB5297033.1"/>
    <property type="molecule type" value="Genomic_DNA"/>
</dbReference>
<keyword evidence="7" id="KW-0520">NAD</keyword>
<dbReference type="GO" id="GO:0003978">
    <property type="term" value="F:UDP-glucose 4-epimerase activity"/>
    <property type="evidence" value="ECO:0007669"/>
    <property type="project" value="UniProtKB-EC"/>
</dbReference>
<keyword evidence="15" id="KW-1185">Reference proteome</keyword>
<dbReference type="InterPro" id="IPR036291">
    <property type="entry name" value="NAD(P)-bd_dom_sf"/>
</dbReference>
<accession>A0AAJ5JXM5</accession>
<comment type="catalytic activity">
    <reaction evidence="1">
        <text>UDP-alpha-D-glucose = UDP-alpha-D-galactose</text>
        <dbReference type="Rhea" id="RHEA:22168"/>
        <dbReference type="ChEBI" id="CHEBI:58885"/>
        <dbReference type="ChEBI" id="CHEBI:66914"/>
        <dbReference type="EC" id="5.1.3.2"/>
    </reaction>
</comment>
<organism evidence="13 14">
    <name type="scientific">Deinococcus metallilatus</name>
    <dbReference type="NCBI Taxonomy" id="1211322"/>
    <lineage>
        <taxon>Bacteria</taxon>
        <taxon>Thermotogati</taxon>
        <taxon>Deinococcota</taxon>
        <taxon>Deinococci</taxon>
        <taxon>Deinococcales</taxon>
        <taxon>Deinococcaceae</taxon>
        <taxon>Deinococcus</taxon>
    </lineage>
</organism>
<dbReference type="InterPro" id="IPR001509">
    <property type="entry name" value="Epimerase_deHydtase"/>
</dbReference>
<gene>
    <name evidence="13" type="primary">galE</name>
    <name evidence="13" type="ORF">FCS05_16850</name>
    <name evidence="12" type="ORF">HNQ10_003893</name>
</gene>
<feature type="domain" description="NAD-dependent epimerase/dehydratase" evidence="11">
    <location>
        <begin position="3"/>
        <end position="242"/>
    </location>
</feature>
<dbReference type="AlphaFoldDB" id="A0AAJ5JXM5"/>
<name>A0AAJ5JXM5_9DEIO</name>